<dbReference type="SUPFAM" id="SSF52821">
    <property type="entry name" value="Rhodanese/Cell cycle control phosphatase"/>
    <property type="match status" value="1"/>
</dbReference>
<protein>
    <submittedName>
        <fullName evidence="2">Rhodanese-like domain-containing protein</fullName>
    </submittedName>
</protein>
<reference evidence="2" key="2">
    <citation type="submission" date="2021-04" db="EMBL/GenBank/DDBJ databases">
        <authorList>
            <person name="Gilroy R."/>
        </authorList>
    </citation>
    <scope>NUCLEOTIDE SEQUENCE</scope>
    <source>
        <strain evidence="2">CHK169-2315</strain>
    </source>
</reference>
<comment type="caution">
    <text evidence="2">The sequence shown here is derived from an EMBL/GenBank/DDBJ whole genome shotgun (WGS) entry which is preliminary data.</text>
</comment>
<dbReference type="PANTHER" id="PTHR43031:SF1">
    <property type="entry name" value="PYRIDINE NUCLEOTIDE-DISULPHIDE OXIDOREDUCTASE"/>
    <property type="match status" value="1"/>
</dbReference>
<proteinExistence type="predicted"/>
<dbReference type="InterPro" id="IPR036873">
    <property type="entry name" value="Rhodanese-like_dom_sf"/>
</dbReference>
<accession>A0A9D1TK28</accession>
<dbReference type="InterPro" id="IPR001763">
    <property type="entry name" value="Rhodanese-like_dom"/>
</dbReference>
<organism evidence="2 3">
    <name type="scientific">Candidatus Pseudogracilibacillus intestinigallinarum</name>
    <dbReference type="NCBI Taxonomy" id="2838742"/>
    <lineage>
        <taxon>Bacteria</taxon>
        <taxon>Bacillati</taxon>
        <taxon>Bacillota</taxon>
        <taxon>Bacilli</taxon>
        <taxon>Bacillales</taxon>
        <taxon>Bacillaceae</taxon>
        <taxon>Pseudogracilibacillus</taxon>
    </lineage>
</organism>
<dbReference type="Pfam" id="PF00581">
    <property type="entry name" value="Rhodanese"/>
    <property type="match status" value="1"/>
</dbReference>
<dbReference type="CDD" id="cd00158">
    <property type="entry name" value="RHOD"/>
    <property type="match status" value="1"/>
</dbReference>
<evidence type="ECO:0000313" key="3">
    <source>
        <dbReference type="Proteomes" id="UP000823937"/>
    </source>
</evidence>
<name>A0A9D1TK28_9BACI</name>
<feature type="domain" description="Rhodanese" evidence="1">
    <location>
        <begin position="20"/>
        <end position="108"/>
    </location>
</feature>
<dbReference type="Gene3D" id="3.40.250.10">
    <property type="entry name" value="Rhodanese-like domain"/>
    <property type="match status" value="1"/>
</dbReference>
<sequence length="108" mass="12257">MTVCEKEMTNEQLENILHDDEASFLLLDVRETTEYAIQHIPGSVLIPLGQLSERLDEVSNEQPIYVICRSGVRSDEACTILRENGYDEVYNVVPGMIHWNGIVESDFA</sequence>
<dbReference type="Proteomes" id="UP000823937">
    <property type="component" value="Unassembled WGS sequence"/>
</dbReference>
<evidence type="ECO:0000259" key="1">
    <source>
        <dbReference type="PROSITE" id="PS50206"/>
    </source>
</evidence>
<evidence type="ECO:0000313" key="2">
    <source>
        <dbReference type="EMBL" id="HIV75086.1"/>
    </source>
</evidence>
<dbReference type="InterPro" id="IPR050229">
    <property type="entry name" value="GlpE_sulfurtransferase"/>
</dbReference>
<dbReference type="AlphaFoldDB" id="A0A9D1TK28"/>
<gene>
    <name evidence="2" type="ORF">H9895_08430</name>
</gene>
<dbReference type="SMART" id="SM00450">
    <property type="entry name" value="RHOD"/>
    <property type="match status" value="1"/>
</dbReference>
<dbReference type="PANTHER" id="PTHR43031">
    <property type="entry name" value="FAD-DEPENDENT OXIDOREDUCTASE"/>
    <property type="match status" value="1"/>
</dbReference>
<reference evidence="2" key="1">
    <citation type="journal article" date="2021" name="PeerJ">
        <title>Extensive microbial diversity within the chicken gut microbiome revealed by metagenomics and culture.</title>
        <authorList>
            <person name="Gilroy R."/>
            <person name="Ravi A."/>
            <person name="Getino M."/>
            <person name="Pursley I."/>
            <person name="Horton D.L."/>
            <person name="Alikhan N.F."/>
            <person name="Baker D."/>
            <person name="Gharbi K."/>
            <person name="Hall N."/>
            <person name="Watson M."/>
            <person name="Adriaenssens E.M."/>
            <person name="Foster-Nyarko E."/>
            <person name="Jarju S."/>
            <person name="Secka A."/>
            <person name="Antonio M."/>
            <person name="Oren A."/>
            <person name="Chaudhuri R.R."/>
            <person name="La Ragione R."/>
            <person name="Hildebrand F."/>
            <person name="Pallen M.J."/>
        </authorList>
    </citation>
    <scope>NUCLEOTIDE SEQUENCE</scope>
    <source>
        <strain evidence="2">CHK169-2315</strain>
    </source>
</reference>
<dbReference type="EMBL" id="DXHX01000123">
    <property type="protein sequence ID" value="HIV75086.1"/>
    <property type="molecule type" value="Genomic_DNA"/>
</dbReference>
<dbReference type="PROSITE" id="PS50206">
    <property type="entry name" value="RHODANESE_3"/>
    <property type="match status" value="1"/>
</dbReference>